<dbReference type="AlphaFoldDB" id="A0A0J9XFK9"/>
<comment type="caution">
    <text evidence="2">The sequence shown here is derived from an EMBL/GenBank/DDBJ whole genome shotgun (WGS) entry which is preliminary data.</text>
</comment>
<keyword evidence="3" id="KW-1185">Reference proteome</keyword>
<feature type="compositionally biased region" description="Polar residues" evidence="1">
    <location>
        <begin position="312"/>
        <end position="333"/>
    </location>
</feature>
<evidence type="ECO:0000313" key="2">
    <source>
        <dbReference type="EMBL" id="CDO55695.1"/>
    </source>
</evidence>
<dbReference type="PANTHER" id="PTHR13384:SF16">
    <property type="entry name" value="GROWTH REGULATION PROTEIN"/>
    <property type="match status" value="1"/>
</dbReference>
<evidence type="ECO:0000256" key="1">
    <source>
        <dbReference type="SAM" id="MobiDB-lite"/>
    </source>
</evidence>
<protein>
    <submittedName>
        <fullName evidence="2">Similar to Saccharomyces cerevisiae YOR043W WHI2 Protein required, with binding partner Psr1p, for full activation of the general stress response, possibly through Msn2p dephosphorylation</fullName>
    </submittedName>
</protein>
<dbReference type="OrthoDB" id="9451547at2759"/>
<feature type="region of interest" description="Disordered" evidence="1">
    <location>
        <begin position="247"/>
        <end position="273"/>
    </location>
</feature>
<dbReference type="GO" id="GO:0005634">
    <property type="term" value="C:nucleus"/>
    <property type="evidence" value="ECO:0007669"/>
    <property type="project" value="TreeGrafter"/>
</dbReference>
<gene>
    <name evidence="2" type="ORF">BN980_GECA12s01022g</name>
</gene>
<dbReference type="PANTHER" id="PTHR13384">
    <property type="entry name" value="G PATCH DOMAIN-CONTAINING PROTEIN 1"/>
    <property type="match status" value="1"/>
</dbReference>
<reference evidence="2" key="1">
    <citation type="submission" date="2014-03" db="EMBL/GenBank/DDBJ databases">
        <authorList>
            <person name="Casaregola S."/>
        </authorList>
    </citation>
    <scope>NUCLEOTIDE SEQUENCE [LARGE SCALE GENOMIC DNA]</scope>
    <source>
        <strain evidence="2">CLIB 918</strain>
    </source>
</reference>
<feature type="compositionally biased region" description="Polar residues" evidence="1">
    <location>
        <begin position="256"/>
        <end position="266"/>
    </location>
</feature>
<name>A0A0J9XFK9_GEOCN</name>
<organism evidence="2 3">
    <name type="scientific">Geotrichum candidum</name>
    <name type="common">Oospora lactis</name>
    <name type="synonym">Dipodascus geotrichum</name>
    <dbReference type="NCBI Taxonomy" id="1173061"/>
    <lineage>
        <taxon>Eukaryota</taxon>
        <taxon>Fungi</taxon>
        <taxon>Dikarya</taxon>
        <taxon>Ascomycota</taxon>
        <taxon>Saccharomycotina</taxon>
        <taxon>Dipodascomycetes</taxon>
        <taxon>Dipodascales</taxon>
        <taxon>Dipodascaceae</taxon>
        <taxon>Geotrichum</taxon>
    </lineage>
</organism>
<dbReference type="GO" id="GO:0003723">
    <property type="term" value="F:RNA binding"/>
    <property type="evidence" value="ECO:0007669"/>
    <property type="project" value="TreeGrafter"/>
</dbReference>
<sequence length="423" mass="46810">MSIQHDQQQQSGSSIITQVTADQNQGPGFFNPELSHSTQFSNTIKLDLRGTIIELTRSELSQLPESILLGISNGLCTDYMGNVMFVSGEEIATVNFSPECLQYTLGVFREASKELAATQAEQTSTTSEQAGFQGENQLENIADLLKTKPAIIVLREDLDYYCMPPRPDVTRDEMLAIKRECGKLLVGRNQIFTGLQQGDKSGSAEQHLIEMLCSSGFSIDETWGFRALEPNKTVVSSLALVRLKPSAEETTELDTDLSQVPENSSITTETPTETVTTLDGVEADAINEGQETDEDRTVKIQPVDAELKDTTASDTNDSNVHNVTATLSDTNILTDEPLDSVQSTPQEAQQQQQQEDEESETITPTQSPETDLARSHKLLLFWRKPARKCWWDSVSFDKVPNVDGPVKVHVRSVWTLELSVIEH</sequence>
<dbReference type="Proteomes" id="UP000242525">
    <property type="component" value="Unassembled WGS sequence"/>
</dbReference>
<accession>A0A0J9XFK9</accession>
<feature type="region of interest" description="Disordered" evidence="1">
    <location>
        <begin position="286"/>
        <end position="370"/>
    </location>
</feature>
<dbReference type="STRING" id="1173061.A0A0J9XFK9"/>
<dbReference type="EMBL" id="CCBN010000012">
    <property type="protein sequence ID" value="CDO55695.1"/>
    <property type="molecule type" value="Genomic_DNA"/>
</dbReference>
<evidence type="ECO:0000313" key="3">
    <source>
        <dbReference type="Proteomes" id="UP000242525"/>
    </source>
</evidence>
<proteinExistence type="predicted"/>